<organism evidence="1 2">
    <name type="scientific">Rhodopseudomonas pseudopalustris</name>
    <dbReference type="NCBI Taxonomy" id="1513892"/>
    <lineage>
        <taxon>Bacteria</taxon>
        <taxon>Pseudomonadati</taxon>
        <taxon>Pseudomonadota</taxon>
        <taxon>Alphaproteobacteria</taxon>
        <taxon>Hyphomicrobiales</taxon>
        <taxon>Nitrobacteraceae</taxon>
        <taxon>Rhodopseudomonas</taxon>
    </lineage>
</organism>
<dbReference type="EMBL" id="FODT01000008">
    <property type="protein sequence ID" value="SEP11517.1"/>
    <property type="molecule type" value="Genomic_DNA"/>
</dbReference>
<accession>A0A1H8V8B2</accession>
<dbReference type="Proteomes" id="UP000199615">
    <property type="component" value="Unassembled WGS sequence"/>
</dbReference>
<dbReference type="OrthoDB" id="8265886at2"/>
<reference evidence="2" key="1">
    <citation type="submission" date="2016-10" db="EMBL/GenBank/DDBJ databases">
        <authorList>
            <person name="Varghese N."/>
            <person name="Submissions S."/>
        </authorList>
    </citation>
    <scope>NUCLEOTIDE SEQUENCE [LARGE SCALE GENOMIC DNA]</scope>
    <source>
        <strain evidence="2">DSM 123</strain>
    </source>
</reference>
<dbReference type="AlphaFoldDB" id="A0A1H8V8B2"/>
<evidence type="ECO:0000313" key="2">
    <source>
        <dbReference type="Proteomes" id="UP000199615"/>
    </source>
</evidence>
<evidence type="ECO:0000313" key="1">
    <source>
        <dbReference type="EMBL" id="SEP11517.1"/>
    </source>
</evidence>
<gene>
    <name evidence="1" type="ORF">SAMN05444123_108110</name>
</gene>
<dbReference type="RefSeq" id="WP_092685155.1">
    <property type="nucleotide sequence ID" value="NZ_FODT01000008.1"/>
</dbReference>
<protein>
    <submittedName>
        <fullName evidence="1">Uncharacterized protein</fullName>
    </submittedName>
</protein>
<sequence>MALYAIHNEIGEIKQANKIFAPTAAYEQQLRDLGQSFAVDPTAMLLSPDDWYVDVAGGALTERPTLPVVAVRTRIKAGGGDRGVLIGVPKAGKVTITTGGMLLFQDTPGATELEIPIPVPCVYRVAIELWPYRTYVAEIEAFA</sequence>
<name>A0A1H8V8B2_9BRAD</name>
<keyword evidence="2" id="KW-1185">Reference proteome</keyword>
<proteinExistence type="predicted"/>